<dbReference type="AlphaFoldDB" id="A0A420E5S4"/>
<dbReference type="RefSeq" id="WP_120185523.1">
    <property type="nucleotide sequence ID" value="NZ_RAQM01000003.1"/>
</dbReference>
<name>A0A420E5S4_9FLAO</name>
<reference evidence="1 2" key="1">
    <citation type="submission" date="2018-09" db="EMBL/GenBank/DDBJ databases">
        <title>Genomic Encyclopedia of Archaeal and Bacterial Type Strains, Phase II (KMG-II): from individual species to whole genera.</title>
        <authorList>
            <person name="Goeker M."/>
        </authorList>
    </citation>
    <scope>NUCLEOTIDE SEQUENCE [LARGE SCALE GENOMIC DNA]</scope>
    <source>
        <strain evidence="1 2">DSM 16505</strain>
    </source>
</reference>
<sequence length="194" mass="22079">MRQIIIATILLTVLLGCNSSTNKKSSTESAKVTEKISSDFASYISTLDRIKLPLETNPLGQLPKISKNFDKKNFEKYKHTWTSQPLGIYYQDEKTVGIIDCSIGDWGLVPFLTTYDLKGNKIDSTGFYDKSGQDMGYEAIEHLTFNADRTIIVLDTVKHWEFNEDETDIIEESMKMTTGKVEYQILENGKIEKK</sequence>
<keyword evidence="2" id="KW-1185">Reference proteome</keyword>
<proteinExistence type="predicted"/>
<dbReference type="PROSITE" id="PS51257">
    <property type="entry name" value="PROKAR_LIPOPROTEIN"/>
    <property type="match status" value="1"/>
</dbReference>
<dbReference type="EMBL" id="RAQM01000003">
    <property type="protein sequence ID" value="RKF05341.1"/>
    <property type="molecule type" value="Genomic_DNA"/>
</dbReference>
<protein>
    <recommendedName>
        <fullName evidence="3">Lipoprotein</fullName>
    </recommendedName>
</protein>
<accession>A0A420E5S4</accession>
<gene>
    <name evidence="1" type="ORF">C8N26_0020</name>
</gene>
<comment type="caution">
    <text evidence="1">The sequence shown here is derived from an EMBL/GenBank/DDBJ whole genome shotgun (WGS) entry which is preliminary data.</text>
</comment>
<organism evidence="1 2">
    <name type="scientific">Tenacibaculum lutimaris</name>
    <dbReference type="NCBI Taxonomy" id="285258"/>
    <lineage>
        <taxon>Bacteria</taxon>
        <taxon>Pseudomonadati</taxon>
        <taxon>Bacteroidota</taxon>
        <taxon>Flavobacteriia</taxon>
        <taxon>Flavobacteriales</taxon>
        <taxon>Flavobacteriaceae</taxon>
        <taxon>Tenacibaculum</taxon>
    </lineage>
</organism>
<evidence type="ECO:0000313" key="1">
    <source>
        <dbReference type="EMBL" id="RKF05341.1"/>
    </source>
</evidence>
<evidence type="ECO:0008006" key="3">
    <source>
        <dbReference type="Google" id="ProtNLM"/>
    </source>
</evidence>
<dbReference type="Proteomes" id="UP000285780">
    <property type="component" value="Unassembled WGS sequence"/>
</dbReference>
<evidence type="ECO:0000313" key="2">
    <source>
        <dbReference type="Proteomes" id="UP000285780"/>
    </source>
</evidence>